<keyword evidence="3" id="KW-0256">Endoplasmic reticulum</keyword>
<proteinExistence type="predicted"/>
<organism evidence="7 8">
    <name type="scientific">Peucedramus taeniatus</name>
    <name type="common">Olive warbler</name>
    <dbReference type="NCBI Taxonomy" id="135441"/>
    <lineage>
        <taxon>Eukaryota</taxon>
        <taxon>Metazoa</taxon>
        <taxon>Chordata</taxon>
        <taxon>Craniata</taxon>
        <taxon>Vertebrata</taxon>
        <taxon>Euteleostomi</taxon>
        <taxon>Archelosauria</taxon>
        <taxon>Archosauria</taxon>
        <taxon>Dinosauria</taxon>
        <taxon>Saurischia</taxon>
        <taxon>Theropoda</taxon>
        <taxon>Coelurosauria</taxon>
        <taxon>Aves</taxon>
        <taxon>Neognathae</taxon>
        <taxon>Neoaves</taxon>
        <taxon>Telluraves</taxon>
        <taxon>Australaves</taxon>
        <taxon>Passeriformes</taxon>
        <taxon>Passeroidea</taxon>
        <taxon>Fringillidae</taxon>
        <taxon>Peucedraminae</taxon>
        <taxon>Peucedramus</taxon>
    </lineage>
</organism>
<dbReference type="GO" id="GO:0008654">
    <property type="term" value="P:phospholipid biosynthetic process"/>
    <property type="evidence" value="ECO:0007669"/>
    <property type="project" value="TreeGrafter"/>
</dbReference>
<comment type="caution">
    <text evidence="7">The sequence shown here is derived from an EMBL/GenBank/DDBJ whole genome shotgun (WGS) entry which is preliminary data.</text>
</comment>
<dbReference type="Proteomes" id="UP000629713">
    <property type="component" value="Unassembled WGS sequence"/>
</dbReference>
<dbReference type="AlphaFoldDB" id="A0A852F9R5"/>
<accession>A0A852F9R5</accession>
<keyword evidence="2 6" id="KW-0812">Transmembrane</keyword>
<evidence type="ECO:0000313" key="8">
    <source>
        <dbReference type="Proteomes" id="UP000629713"/>
    </source>
</evidence>
<feature type="transmembrane region" description="Helical" evidence="6">
    <location>
        <begin position="20"/>
        <end position="41"/>
    </location>
</feature>
<sequence>EGGHLAGGHLVGRREAPPTALSILYLLAVALLVTWHLLLVVTLTYRHTWARNAAGAALGWAAWALTYRGWYRWAWSPGPPGWG</sequence>
<protein>
    <submittedName>
        <fullName evidence="7">FITM1 protein</fullName>
    </submittedName>
</protein>
<evidence type="ECO:0000256" key="6">
    <source>
        <dbReference type="SAM" id="Phobius"/>
    </source>
</evidence>
<gene>
    <name evidence="7" type="primary">Fitm1</name>
    <name evidence="7" type="ORF">PEUTAE_R14911</name>
</gene>
<feature type="non-terminal residue" evidence="7">
    <location>
        <position position="1"/>
    </location>
</feature>
<dbReference type="GO" id="GO:0010945">
    <property type="term" value="F:coenzyme A diphosphatase activity"/>
    <property type="evidence" value="ECO:0007669"/>
    <property type="project" value="InterPro"/>
</dbReference>
<evidence type="ECO:0000256" key="1">
    <source>
        <dbReference type="ARBA" id="ARBA00004477"/>
    </source>
</evidence>
<feature type="transmembrane region" description="Helical" evidence="6">
    <location>
        <begin position="53"/>
        <end position="71"/>
    </location>
</feature>
<keyword evidence="4 6" id="KW-1133">Transmembrane helix</keyword>
<keyword evidence="5 6" id="KW-0472">Membrane</keyword>
<evidence type="ECO:0000256" key="5">
    <source>
        <dbReference type="ARBA" id="ARBA00023136"/>
    </source>
</evidence>
<dbReference type="InterPro" id="IPR019388">
    <property type="entry name" value="FIT"/>
</dbReference>
<reference evidence="7" key="1">
    <citation type="submission" date="2019-09" db="EMBL/GenBank/DDBJ databases">
        <title>Bird 10,000 Genomes (B10K) Project - Family phase.</title>
        <authorList>
            <person name="Zhang G."/>
        </authorList>
    </citation>
    <scope>NUCLEOTIDE SEQUENCE</scope>
    <source>
        <strain evidence="7">B10K-DU-002-52</strain>
        <tissue evidence="7">Muscle</tissue>
    </source>
</reference>
<evidence type="ECO:0000313" key="7">
    <source>
        <dbReference type="EMBL" id="NXQ14659.1"/>
    </source>
</evidence>
<dbReference type="PANTHER" id="PTHR23129:SF3">
    <property type="entry name" value="FAT STORAGE-INDUCING TRANSMEMBRANE PROTEIN 1"/>
    <property type="match status" value="1"/>
</dbReference>
<dbReference type="GO" id="GO:0019915">
    <property type="term" value="P:lipid storage"/>
    <property type="evidence" value="ECO:0007669"/>
    <property type="project" value="InterPro"/>
</dbReference>
<evidence type="ECO:0000256" key="2">
    <source>
        <dbReference type="ARBA" id="ARBA00022692"/>
    </source>
</evidence>
<name>A0A852F9R5_PEUTA</name>
<dbReference type="PANTHER" id="PTHR23129">
    <property type="entry name" value="ACYL-COENZYME A DIPHOSPHATASE FITM2"/>
    <property type="match status" value="1"/>
</dbReference>
<evidence type="ECO:0000256" key="4">
    <source>
        <dbReference type="ARBA" id="ARBA00022989"/>
    </source>
</evidence>
<evidence type="ECO:0000256" key="3">
    <source>
        <dbReference type="ARBA" id="ARBA00022824"/>
    </source>
</evidence>
<comment type="subcellular location">
    <subcellularLocation>
        <location evidence="1">Endoplasmic reticulum membrane</location>
        <topology evidence="1">Multi-pass membrane protein</topology>
    </subcellularLocation>
</comment>
<dbReference type="GO" id="GO:0034389">
    <property type="term" value="P:lipid droplet organization"/>
    <property type="evidence" value="ECO:0007669"/>
    <property type="project" value="TreeGrafter"/>
</dbReference>
<dbReference type="EMBL" id="WBNO01012515">
    <property type="protein sequence ID" value="NXQ14659.1"/>
    <property type="molecule type" value="Genomic_DNA"/>
</dbReference>
<keyword evidence="8" id="KW-1185">Reference proteome</keyword>
<dbReference type="GO" id="GO:0005789">
    <property type="term" value="C:endoplasmic reticulum membrane"/>
    <property type="evidence" value="ECO:0007669"/>
    <property type="project" value="UniProtKB-SubCell"/>
</dbReference>
<feature type="non-terminal residue" evidence="7">
    <location>
        <position position="83"/>
    </location>
</feature>